<keyword evidence="3" id="KW-1185">Reference proteome</keyword>
<gene>
    <name evidence="2" type="ORF">TCAL_15752</name>
</gene>
<sequence length="152" mass="16949">MSWWCVSVFWILIGFHSVQGCMETHVRCLKSYQWKYRTHRTFHHIETAESCQAACSKYGSRVNYFTFDVSIHACMCIANCLIDRGPKAENDVTGTVSDADPSDLCEVEASPELSSHLVVGVEKSGKIDFLDLPNNGTVNCTLSNPSDSYKTA</sequence>
<dbReference type="AlphaFoldDB" id="A0A553P7M0"/>
<feature type="chain" id="PRO_5021819204" description="Apple domain-containing protein" evidence="1">
    <location>
        <begin position="21"/>
        <end position="152"/>
    </location>
</feature>
<keyword evidence="1" id="KW-0732">Signal</keyword>
<dbReference type="Proteomes" id="UP000318571">
    <property type="component" value="Chromosome 3"/>
</dbReference>
<protein>
    <recommendedName>
        <fullName evidence="4">Apple domain-containing protein</fullName>
    </recommendedName>
</protein>
<feature type="non-terminal residue" evidence="2">
    <location>
        <position position="152"/>
    </location>
</feature>
<feature type="signal peptide" evidence="1">
    <location>
        <begin position="1"/>
        <end position="20"/>
    </location>
</feature>
<accession>A0A553P7M0</accession>
<evidence type="ECO:0000256" key="1">
    <source>
        <dbReference type="SAM" id="SignalP"/>
    </source>
</evidence>
<dbReference type="EMBL" id="VCGU01000007">
    <property type="protein sequence ID" value="TRY73688.1"/>
    <property type="molecule type" value="Genomic_DNA"/>
</dbReference>
<comment type="caution">
    <text evidence="2">The sequence shown here is derived from an EMBL/GenBank/DDBJ whole genome shotgun (WGS) entry which is preliminary data.</text>
</comment>
<name>A0A553P7M0_TIGCA</name>
<proteinExistence type="predicted"/>
<evidence type="ECO:0000313" key="2">
    <source>
        <dbReference type="EMBL" id="TRY73688.1"/>
    </source>
</evidence>
<evidence type="ECO:0008006" key="4">
    <source>
        <dbReference type="Google" id="ProtNLM"/>
    </source>
</evidence>
<reference evidence="2 3" key="1">
    <citation type="journal article" date="2018" name="Nat. Ecol. Evol.">
        <title>Genomic signatures of mitonuclear coevolution across populations of Tigriopus californicus.</title>
        <authorList>
            <person name="Barreto F.S."/>
            <person name="Watson E.T."/>
            <person name="Lima T.G."/>
            <person name="Willett C.S."/>
            <person name="Edmands S."/>
            <person name="Li W."/>
            <person name="Burton R.S."/>
        </authorList>
    </citation>
    <scope>NUCLEOTIDE SEQUENCE [LARGE SCALE GENOMIC DNA]</scope>
    <source>
        <strain evidence="2 3">San Diego</strain>
    </source>
</reference>
<organism evidence="2 3">
    <name type="scientific">Tigriopus californicus</name>
    <name type="common">Marine copepod</name>
    <dbReference type="NCBI Taxonomy" id="6832"/>
    <lineage>
        <taxon>Eukaryota</taxon>
        <taxon>Metazoa</taxon>
        <taxon>Ecdysozoa</taxon>
        <taxon>Arthropoda</taxon>
        <taxon>Crustacea</taxon>
        <taxon>Multicrustacea</taxon>
        <taxon>Hexanauplia</taxon>
        <taxon>Copepoda</taxon>
        <taxon>Harpacticoida</taxon>
        <taxon>Harpacticidae</taxon>
        <taxon>Tigriopus</taxon>
    </lineage>
</organism>
<evidence type="ECO:0000313" key="3">
    <source>
        <dbReference type="Proteomes" id="UP000318571"/>
    </source>
</evidence>